<dbReference type="EMBL" id="JAFBBU010000001">
    <property type="protein sequence ID" value="MBM7472693.1"/>
    <property type="molecule type" value="Genomic_DNA"/>
</dbReference>
<evidence type="ECO:0000256" key="3">
    <source>
        <dbReference type="ARBA" id="ARBA00007222"/>
    </source>
</evidence>
<comment type="function">
    <text evidence="10">Protein O-mannosyltransferase that catalyzes the transfer of a single mannose residue from a polyprenol phospho-mannosyl lipidic donor to the hydroxyl group of selected serine and threonine residues in acceptor proteins.</text>
</comment>
<evidence type="ECO:0000256" key="9">
    <source>
        <dbReference type="ARBA" id="ARBA00093617"/>
    </source>
</evidence>
<keyword evidence="14" id="KW-1185">Reference proteome</keyword>
<evidence type="ECO:0000256" key="4">
    <source>
        <dbReference type="ARBA" id="ARBA00022676"/>
    </source>
</evidence>
<keyword evidence="6 10" id="KW-0812">Transmembrane</keyword>
<feature type="transmembrane region" description="Helical" evidence="10">
    <location>
        <begin position="169"/>
        <end position="187"/>
    </location>
</feature>
<protein>
    <recommendedName>
        <fullName evidence="9 10">Polyprenol-phosphate-mannose--protein mannosyltransferase</fullName>
        <ecNumber evidence="10">2.4.1.-</ecNumber>
    </recommendedName>
</protein>
<evidence type="ECO:0000256" key="2">
    <source>
        <dbReference type="ARBA" id="ARBA00004922"/>
    </source>
</evidence>
<evidence type="ECO:0000256" key="6">
    <source>
        <dbReference type="ARBA" id="ARBA00022692"/>
    </source>
</evidence>
<dbReference type="Pfam" id="PF02366">
    <property type="entry name" value="PMT"/>
    <property type="match status" value="1"/>
</dbReference>
<feature type="transmembrane region" description="Helical" evidence="10">
    <location>
        <begin position="411"/>
        <end position="429"/>
    </location>
</feature>
<evidence type="ECO:0000256" key="10">
    <source>
        <dbReference type="RuleBase" id="RU367007"/>
    </source>
</evidence>
<evidence type="ECO:0000256" key="8">
    <source>
        <dbReference type="ARBA" id="ARBA00023136"/>
    </source>
</evidence>
<feature type="transmembrane region" description="Helical" evidence="10">
    <location>
        <begin position="434"/>
        <end position="452"/>
    </location>
</feature>
<feature type="transmembrane region" description="Helical" evidence="10">
    <location>
        <begin position="193"/>
        <end position="211"/>
    </location>
</feature>
<organism evidence="13 14">
    <name type="scientific">Subtercola frigoramans</name>
    <dbReference type="NCBI Taxonomy" id="120298"/>
    <lineage>
        <taxon>Bacteria</taxon>
        <taxon>Bacillati</taxon>
        <taxon>Actinomycetota</taxon>
        <taxon>Actinomycetes</taxon>
        <taxon>Micrococcales</taxon>
        <taxon>Microbacteriaceae</taxon>
        <taxon>Subtercola</taxon>
    </lineage>
</organism>
<dbReference type="InterPro" id="IPR027005">
    <property type="entry name" value="PMT-like"/>
</dbReference>
<evidence type="ECO:0000259" key="12">
    <source>
        <dbReference type="Pfam" id="PF16192"/>
    </source>
</evidence>
<keyword evidence="8 10" id="KW-0472">Membrane</keyword>
<name>A0ABS2L6I2_9MICO</name>
<dbReference type="PANTHER" id="PTHR10050:SF46">
    <property type="entry name" value="PROTEIN O-MANNOSYL-TRANSFERASE 2"/>
    <property type="match status" value="1"/>
</dbReference>
<evidence type="ECO:0000259" key="11">
    <source>
        <dbReference type="Pfam" id="PF02366"/>
    </source>
</evidence>
<comment type="subcellular location">
    <subcellularLocation>
        <location evidence="10">Cell membrane</location>
    </subcellularLocation>
    <subcellularLocation>
        <location evidence="1">Endomembrane system</location>
        <topology evidence="1">Multi-pass membrane protein</topology>
    </subcellularLocation>
</comment>
<keyword evidence="7 10" id="KW-1133">Transmembrane helix</keyword>
<dbReference type="Proteomes" id="UP000776164">
    <property type="component" value="Unassembled WGS sequence"/>
</dbReference>
<accession>A0ABS2L6I2</accession>
<keyword evidence="5 10" id="KW-0808">Transferase</keyword>
<evidence type="ECO:0000256" key="5">
    <source>
        <dbReference type="ARBA" id="ARBA00022679"/>
    </source>
</evidence>
<feature type="transmembrane region" description="Helical" evidence="10">
    <location>
        <begin position="249"/>
        <end position="268"/>
    </location>
</feature>
<comment type="pathway">
    <text evidence="2 10">Protein modification; protein glycosylation.</text>
</comment>
<dbReference type="EC" id="2.4.1.-" evidence="10"/>
<evidence type="ECO:0000313" key="13">
    <source>
        <dbReference type="EMBL" id="MBM7472693.1"/>
    </source>
</evidence>
<feature type="domain" description="ArnT-like N-terminal" evidence="11">
    <location>
        <begin position="53"/>
        <end position="276"/>
    </location>
</feature>
<dbReference type="InterPro" id="IPR032421">
    <property type="entry name" value="PMT_4TMC"/>
</dbReference>
<dbReference type="RefSeq" id="WP_205109630.1">
    <property type="nucleotide sequence ID" value="NZ_BAAAHT010000002.1"/>
</dbReference>
<keyword evidence="4 10" id="KW-0328">Glycosyltransferase</keyword>
<gene>
    <name evidence="13" type="ORF">JOE66_002327</name>
</gene>
<feature type="transmembrane region" description="Helical" evidence="10">
    <location>
        <begin position="47"/>
        <end position="64"/>
    </location>
</feature>
<evidence type="ECO:0000313" key="14">
    <source>
        <dbReference type="Proteomes" id="UP000776164"/>
    </source>
</evidence>
<feature type="transmembrane region" description="Helical" evidence="10">
    <location>
        <begin position="227"/>
        <end position="243"/>
    </location>
</feature>
<reference evidence="13 14" key="1">
    <citation type="submission" date="2021-01" db="EMBL/GenBank/DDBJ databases">
        <title>Sequencing the genomes of 1000 actinobacteria strains.</title>
        <authorList>
            <person name="Klenk H.-P."/>
        </authorList>
    </citation>
    <scope>NUCLEOTIDE SEQUENCE [LARGE SCALE GENOMIC DNA]</scope>
    <source>
        <strain evidence="13 14">DSM 13057</strain>
    </source>
</reference>
<evidence type="ECO:0000256" key="1">
    <source>
        <dbReference type="ARBA" id="ARBA00004127"/>
    </source>
</evidence>
<feature type="transmembrane region" description="Helical" evidence="10">
    <location>
        <begin position="289"/>
        <end position="309"/>
    </location>
</feature>
<proteinExistence type="inferred from homology"/>
<feature type="domain" description="Protein O-mannosyl-transferase C-terminal four TM" evidence="12">
    <location>
        <begin position="344"/>
        <end position="536"/>
    </location>
</feature>
<dbReference type="PANTHER" id="PTHR10050">
    <property type="entry name" value="DOLICHYL-PHOSPHATE-MANNOSE--PROTEIN MANNOSYLTRANSFERASE"/>
    <property type="match status" value="1"/>
</dbReference>
<feature type="transmembrane region" description="Helical" evidence="10">
    <location>
        <begin position="493"/>
        <end position="516"/>
    </location>
</feature>
<feature type="transmembrane region" description="Helical" evidence="10">
    <location>
        <begin position="458"/>
        <end position="481"/>
    </location>
</feature>
<dbReference type="Pfam" id="PF16192">
    <property type="entry name" value="PMT_4TMC"/>
    <property type="match status" value="1"/>
</dbReference>
<sequence>MNKTLHPHDADTAALAPPSVGADLATTRLDRWWGRVLSTPARHRRSAWIAPIIVTSFAAFLRLWNLGWPNSLVFDETYYVKDALSMSRLGYEGTWPDDANAQVNRGQTDGFSADAEFAVHPPLGKWIIQTGFALFGRDSTVGWRIAVAVCGILVVLLTYLIARHLFGSIVLASIAGLLIGVDGQAIVLSRTAILDGPLTLLCLAGVGATLLDRRSQNARRMIGRRLLWRRPWLVVAGVLFGLACGTKWSAIWFLLAFAVFVAITDWLASRRSRSGAEPRVSRPSRLVSIRRAAYSTGVLGVSAAIAYLATWTGWFVTDGGSDRHWVQQHNAAWGGGFAWVPPIIQNFVHHHLAMLAFNVNLSTPHGYQANPLTWLLYTQPLSMYTRTTSGGIGPCGESVCRETAWLMVNPIIWWASVAAVIVVLVRFVLRREWMLGVILLGVVAGYLPWLLFMNRTIFQFYSIIFEPYLILALTAVLGYLLGSRTDPPRIRRFGIAVVGGFLLVCLAVSAFFYPLWVASPPVTNGFVDLHFWLVSWRFE</sequence>
<comment type="caution">
    <text evidence="13">The sequence shown here is derived from an EMBL/GenBank/DDBJ whole genome shotgun (WGS) entry which is preliminary data.</text>
</comment>
<feature type="transmembrane region" description="Helical" evidence="10">
    <location>
        <begin position="141"/>
        <end position="162"/>
    </location>
</feature>
<dbReference type="GO" id="GO:0016740">
    <property type="term" value="F:transferase activity"/>
    <property type="evidence" value="ECO:0007669"/>
    <property type="project" value="UniProtKB-KW"/>
</dbReference>
<keyword evidence="10" id="KW-1003">Cell membrane</keyword>
<dbReference type="InterPro" id="IPR003342">
    <property type="entry name" value="ArnT-like_N"/>
</dbReference>
<evidence type="ECO:0000256" key="7">
    <source>
        <dbReference type="ARBA" id="ARBA00022989"/>
    </source>
</evidence>
<comment type="similarity">
    <text evidence="3 10">Belongs to the glycosyltransferase 39 family.</text>
</comment>